<sequence length="167" mass="18832">MKVRAATPDDVSLIVSFIQKKSEFDRNIGAFSGVLQVSEDKIRRTLFGARPFSYILFAEFSGHEVGFALYGFRYSSFAGQPSLWLDDLYVDDKIRSQGAGAALMAQLAQIAKENDCTHLAWNADARNTRGLRFYEQLGAEVTEQHGNRCFLRWVLWADVQQVDKVDG</sequence>
<proteinExistence type="predicted"/>
<dbReference type="RefSeq" id="WP_190455455.1">
    <property type="nucleotide sequence ID" value="NZ_JAMPLM010000048.1"/>
</dbReference>
<accession>A0ABV0KRS6</accession>
<keyword evidence="1" id="KW-0808">Transferase</keyword>
<dbReference type="Gene3D" id="3.40.630.30">
    <property type="match status" value="1"/>
</dbReference>
<dbReference type="PANTHER" id="PTHR10545">
    <property type="entry name" value="DIAMINE N-ACETYLTRANSFERASE"/>
    <property type="match status" value="1"/>
</dbReference>
<gene>
    <name evidence="4" type="ORF">NDI38_26480</name>
</gene>
<feature type="domain" description="N-acetyltransferase" evidence="3">
    <location>
        <begin position="1"/>
        <end position="158"/>
    </location>
</feature>
<reference evidence="4 5" key="1">
    <citation type="submission" date="2022-04" db="EMBL/GenBank/DDBJ databases">
        <title>Positive selection, recombination, and allopatry shape intraspecific diversity of widespread and dominant cyanobacteria.</title>
        <authorList>
            <person name="Wei J."/>
            <person name="Shu W."/>
            <person name="Hu C."/>
        </authorList>
    </citation>
    <scope>NUCLEOTIDE SEQUENCE [LARGE SCALE GENOMIC DNA]</scope>
    <source>
        <strain evidence="4 5">AS-A4</strain>
    </source>
</reference>
<keyword evidence="2" id="KW-0012">Acyltransferase</keyword>
<dbReference type="InterPro" id="IPR051016">
    <property type="entry name" value="Diverse_Substrate_AcTransf"/>
</dbReference>
<evidence type="ECO:0000256" key="2">
    <source>
        <dbReference type="ARBA" id="ARBA00023315"/>
    </source>
</evidence>
<dbReference type="EMBL" id="JAMPLM010000048">
    <property type="protein sequence ID" value="MEP1061925.1"/>
    <property type="molecule type" value="Genomic_DNA"/>
</dbReference>
<evidence type="ECO:0000259" key="3">
    <source>
        <dbReference type="PROSITE" id="PS51186"/>
    </source>
</evidence>
<comment type="caution">
    <text evidence="4">The sequence shown here is derived from an EMBL/GenBank/DDBJ whole genome shotgun (WGS) entry which is preliminary data.</text>
</comment>
<dbReference type="CDD" id="cd04301">
    <property type="entry name" value="NAT_SF"/>
    <property type="match status" value="1"/>
</dbReference>
<name>A0ABV0KRS6_9CYAN</name>
<dbReference type="PANTHER" id="PTHR10545:SF29">
    <property type="entry name" value="GH14572P-RELATED"/>
    <property type="match status" value="1"/>
</dbReference>
<dbReference type="Proteomes" id="UP001476950">
    <property type="component" value="Unassembled WGS sequence"/>
</dbReference>
<protein>
    <submittedName>
        <fullName evidence="4">GNAT family N-acetyltransferase</fullName>
    </submittedName>
</protein>
<evidence type="ECO:0000256" key="1">
    <source>
        <dbReference type="ARBA" id="ARBA00022679"/>
    </source>
</evidence>
<organism evidence="4 5">
    <name type="scientific">Stenomitos frigidus AS-A4</name>
    <dbReference type="NCBI Taxonomy" id="2933935"/>
    <lineage>
        <taxon>Bacteria</taxon>
        <taxon>Bacillati</taxon>
        <taxon>Cyanobacteriota</taxon>
        <taxon>Cyanophyceae</taxon>
        <taxon>Leptolyngbyales</taxon>
        <taxon>Leptolyngbyaceae</taxon>
        <taxon>Stenomitos</taxon>
    </lineage>
</organism>
<dbReference type="InterPro" id="IPR000182">
    <property type="entry name" value="GNAT_dom"/>
</dbReference>
<evidence type="ECO:0000313" key="4">
    <source>
        <dbReference type="EMBL" id="MEP1061925.1"/>
    </source>
</evidence>
<evidence type="ECO:0000313" key="5">
    <source>
        <dbReference type="Proteomes" id="UP001476950"/>
    </source>
</evidence>
<dbReference type="SUPFAM" id="SSF55729">
    <property type="entry name" value="Acyl-CoA N-acyltransferases (Nat)"/>
    <property type="match status" value="1"/>
</dbReference>
<dbReference type="Pfam" id="PF00583">
    <property type="entry name" value="Acetyltransf_1"/>
    <property type="match status" value="1"/>
</dbReference>
<dbReference type="InterPro" id="IPR016181">
    <property type="entry name" value="Acyl_CoA_acyltransferase"/>
</dbReference>
<dbReference type="PROSITE" id="PS51186">
    <property type="entry name" value="GNAT"/>
    <property type="match status" value="1"/>
</dbReference>
<keyword evidence="5" id="KW-1185">Reference proteome</keyword>